<feature type="transmembrane region" description="Helical" evidence="1">
    <location>
        <begin position="71"/>
        <end position="100"/>
    </location>
</feature>
<feature type="transmembrane region" description="Helical" evidence="1">
    <location>
        <begin position="256"/>
        <end position="281"/>
    </location>
</feature>
<evidence type="ECO:0000313" key="2">
    <source>
        <dbReference type="EMBL" id="SOD70215.1"/>
    </source>
</evidence>
<dbReference type="InterPro" id="IPR008526">
    <property type="entry name" value="YedI"/>
</dbReference>
<sequence>MAFASLFTLLDDIAAIMDDVAVMTKMAAKKTAGVVGDDLALNANQVTGVRAERELPIIWAVAKGSLINKLILIPVALILAVFAPVLIVPLLMLGGAYLCFEGVEKLWHKFAHRHHHDTETTTQPENESTSEADKIKGAIRTDFILSAEIIIIALGVVKDYDTMVKILVLFAIGVGMTVLVYGLVAILVKLDDFGAYLVRQGKAKLGNALLWFMPWFMRGLSVVGTLAMFLVGGGIFVHNWGWLHETLHALHWDSGIMEMLSSLVVGLLVGAICCAIVLPIMKWREHKSPN</sequence>
<keyword evidence="1" id="KW-1133">Transmembrane helix</keyword>
<feature type="transmembrane region" description="Helical" evidence="1">
    <location>
        <begin position="143"/>
        <end position="160"/>
    </location>
</feature>
<proteinExistence type="predicted"/>
<keyword evidence="3" id="KW-1185">Reference proteome</keyword>
<dbReference type="EMBL" id="OCNF01000023">
    <property type="protein sequence ID" value="SOD70215.1"/>
    <property type="molecule type" value="Genomic_DNA"/>
</dbReference>
<gene>
    <name evidence="2" type="ORF">SAMN02746062_02029</name>
</gene>
<dbReference type="PANTHER" id="PTHR30503">
    <property type="entry name" value="INNER MEMBRANE PROTEIN YEDI"/>
    <property type="match status" value="1"/>
</dbReference>
<dbReference type="PANTHER" id="PTHR30503:SF3">
    <property type="entry name" value="INNER MEMBRANE PROTEIN YEDI"/>
    <property type="match status" value="1"/>
</dbReference>
<keyword evidence="1" id="KW-0812">Transmembrane</keyword>
<evidence type="ECO:0008006" key="4">
    <source>
        <dbReference type="Google" id="ProtNLM"/>
    </source>
</evidence>
<evidence type="ECO:0000256" key="1">
    <source>
        <dbReference type="SAM" id="Phobius"/>
    </source>
</evidence>
<dbReference type="Proteomes" id="UP000219669">
    <property type="component" value="Unassembled WGS sequence"/>
</dbReference>
<protein>
    <recommendedName>
        <fullName evidence="4">Inner membrane protein YedI</fullName>
    </recommendedName>
</protein>
<dbReference type="Pfam" id="PF05661">
    <property type="entry name" value="DUF808"/>
    <property type="match status" value="1"/>
</dbReference>
<reference evidence="2 3" key="1">
    <citation type="submission" date="2017-09" db="EMBL/GenBank/DDBJ databases">
        <authorList>
            <person name="Ehlers B."/>
            <person name="Leendertz F.H."/>
        </authorList>
    </citation>
    <scope>NUCLEOTIDE SEQUENCE [LARGE SCALE GENOMIC DNA]</scope>
    <source>
        <strain evidence="2 3">DSM 16848</strain>
    </source>
</reference>
<evidence type="ECO:0000313" key="3">
    <source>
        <dbReference type="Proteomes" id="UP000219669"/>
    </source>
</evidence>
<dbReference type="OrthoDB" id="9814178at2"/>
<accession>A0A286EH15</accession>
<keyword evidence="1" id="KW-0472">Membrane</keyword>
<dbReference type="AlphaFoldDB" id="A0A286EH15"/>
<feature type="transmembrane region" description="Helical" evidence="1">
    <location>
        <begin position="166"/>
        <end position="188"/>
    </location>
</feature>
<dbReference type="GO" id="GO:0005886">
    <property type="term" value="C:plasma membrane"/>
    <property type="evidence" value="ECO:0007669"/>
    <property type="project" value="TreeGrafter"/>
</dbReference>
<organism evidence="2 3">
    <name type="scientific">Alysiella filiformis DSM 16848</name>
    <dbReference type="NCBI Taxonomy" id="1120981"/>
    <lineage>
        <taxon>Bacteria</taxon>
        <taxon>Pseudomonadati</taxon>
        <taxon>Pseudomonadota</taxon>
        <taxon>Betaproteobacteria</taxon>
        <taxon>Neisseriales</taxon>
        <taxon>Neisseriaceae</taxon>
        <taxon>Alysiella</taxon>
    </lineage>
</organism>
<feature type="transmembrane region" description="Helical" evidence="1">
    <location>
        <begin position="209"/>
        <end position="236"/>
    </location>
</feature>
<dbReference type="PIRSF" id="PIRSF016660">
    <property type="entry name" value="YedI"/>
    <property type="match status" value="1"/>
</dbReference>
<name>A0A286EH15_9NEIS</name>
<dbReference type="RefSeq" id="WP_097114987.1">
    <property type="nucleotide sequence ID" value="NZ_CP083931.1"/>
</dbReference>